<keyword evidence="2" id="KW-0378">Hydrolase</keyword>
<evidence type="ECO:0000313" key="3">
    <source>
        <dbReference type="Proteomes" id="UP001595697"/>
    </source>
</evidence>
<feature type="region of interest" description="Disordered" evidence="1">
    <location>
        <begin position="97"/>
        <end position="116"/>
    </location>
</feature>
<gene>
    <name evidence="2" type="ORF">ACFOVS_16545</name>
</gene>
<comment type="caution">
    <text evidence="2">The sequence shown here is derived from an EMBL/GenBank/DDBJ whole genome shotgun (WGS) entry which is preliminary data.</text>
</comment>
<dbReference type="GO" id="GO:0004519">
    <property type="term" value="F:endonuclease activity"/>
    <property type="evidence" value="ECO:0007669"/>
    <property type="project" value="UniProtKB-KW"/>
</dbReference>
<dbReference type="InterPro" id="IPR003615">
    <property type="entry name" value="HNH_nuc"/>
</dbReference>
<reference evidence="3" key="1">
    <citation type="journal article" date="2019" name="Int. J. Syst. Evol. Microbiol.">
        <title>The Global Catalogue of Microorganisms (GCM) 10K type strain sequencing project: providing services to taxonomists for standard genome sequencing and annotation.</title>
        <authorList>
            <consortium name="The Broad Institute Genomics Platform"/>
            <consortium name="The Broad Institute Genome Sequencing Center for Infectious Disease"/>
            <person name="Wu L."/>
            <person name="Ma J."/>
        </authorList>
    </citation>
    <scope>NUCLEOTIDE SEQUENCE [LARGE SCALE GENOMIC DNA]</scope>
    <source>
        <strain evidence="3">TBRC 5781</strain>
    </source>
</reference>
<name>A0ABV8EBR4_9HYPH</name>
<proteinExistence type="predicted"/>
<dbReference type="PANTHER" id="PTHR37827">
    <property type="entry name" value="TUDOR DOMAIN-CONTAINING PROTEIN"/>
    <property type="match status" value="1"/>
</dbReference>
<protein>
    <submittedName>
        <fullName evidence="2">HNH endonuclease signature motif containing protein</fullName>
    </submittedName>
</protein>
<dbReference type="EMBL" id="JBHSBD010000072">
    <property type="protein sequence ID" value="MFC3969721.1"/>
    <property type="molecule type" value="Genomic_DNA"/>
</dbReference>
<dbReference type="PANTHER" id="PTHR37827:SF1">
    <property type="entry name" value="HNH DOMAIN-CONTAINING PROTEIN"/>
    <property type="match status" value="1"/>
</dbReference>
<keyword evidence="2" id="KW-0540">Nuclease</keyword>
<keyword evidence="2" id="KW-0255">Endonuclease</keyword>
<dbReference type="CDD" id="cd00085">
    <property type="entry name" value="HNHc"/>
    <property type="match status" value="1"/>
</dbReference>
<evidence type="ECO:0000256" key="1">
    <source>
        <dbReference type="SAM" id="MobiDB-lite"/>
    </source>
</evidence>
<sequence length="116" mass="13621">MARKHREKVPEWYKPPQKVICPICGRDIPEDQRDEHHLVPKSRGGRVTQTLHRICHRQIHALFSEVELETTYASAEALLSHPEMAKFAAWVARKPPGFFDGTRRSNRRKEKGQNRW</sequence>
<dbReference type="Gene3D" id="1.10.30.50">
    <property type="match status" value="1"/>
</dbReference>
<evidence type="ECO:0000313" key="2">
    <source>
        <dbReference type="EMBL" id="MFC3969721.1"/>
    </source>
</evidence>
<organism evidence="2 3">
    <name type="scientific">Rhizobium lemnae</name>
    <dbReference type="NCBI Taxonomy" id="1214924"/>
    <lineage>
        <taxon>Bacteria</taxon>
        <taxon>Pseudomonadati</taxon>
        <taxon>Pseudomonadota</taxon>
        <taxon>Alphaproteobacteria</taxon>
        <taxon>Hyphomicrobiales</taxon>
        <taxon>Rhizobiaceae</taxon>
        <taxon>Rhizobium/Agrobacterium group</taxon>
        <taxon>Rhizobium</taxon>
    </lineage>
</organism>
<keyword evidence="3" id="KW-1185">Reference proteome</keyword>
<dbReference type="RefSeq" id="WP_247261646.1">
    <property type="nucleotide sequence ID" value="NZ_JALJQZ010000024.1"/>
</dbReference>
<dbReference type="Proteomes" id="UP001595697">
    <property type="component" value="Unassembled WGS sequence"/>
</dbReference>
<accession>A0ABV8EBR4</accession>